<dbReference type="InterPro" id="IPR009057">
    <property type="entry name" value="Homeodomain-like_sf"/>
</dbReference>
<dbReference type="GO" id="GO:0005524">
    <property type="term" value="F:ATP binding"/>
    <property type="evidence" value="ECO:0007669"/>
    <property type="project" value="UniProtKB-KW"/>
</dbReference>
<dbReference type="Pfam" id="PF00072">
    <property type="entry name" value="Response_reg"/>
    <property type="match status" value="1"/>
</dbReference>
<dbReference type="RefSeq" id="WP_090653432.1">
    <property type="nucleotide sequence ID" value="NZ_FOXQ01000001.1"/>
</dbReference>
<dbReference type="PROSITE" id="PS50110">
    <property type="entry name" value="RESPONSE_REGULATORY"/>
    <property type="match status" value="1"/>
</dbReference>
<evidence type="ECO:0000259" key="7">
    <source>
        <dbReference type="PROSITE" id="PS50045"/>
    </source>
</evidence>
<dbReference type="EMBL" id="FOXQ01000001">
    <property type="protein sequence ID" value="SFP53530.1"/>
    <property type="molecule type" value="Genomic_DNA"/>
</dbReference>
<evidence type="ECO:0000313" key="10">
    <source>
        <dbReference type="Proteomes" id="UP000199031"/>
    </source>
</evidence>
<dbReference type="Gene3D" id="3.40.50.2300">
    <property type="match status" value="1"/>
</dbReference>
<protein>
    <submittedName>
        <fullName evidence="9">DNA-binding transcriptional response regulator, NtrC family, contains REC, AAA-type ATPase, and a Fis-type DNA-binding domains</fullName>
    </submittedName>
</protein>
<dbReference type="PANTHER" id="PTHR32071">
    <property type="entry name" value="TRANSCRIPTIONAL REGULATORY PROTEIN"/>
    <property type="match status" value="1"/>
</dbReference>
<dbReference type="AlphaFoldDB" id="A0A1I5R573"/>
<organism evidence="9 10">
    <name type="scientific">Parafilimonas terrae</name>
    <dbReference type="NCBI Taxonomy" id="1465490"/>
    <lineage>
        <taxon>Bacteria</taxon>
        <taxon>Pseudomonadati</taxon>
        <taxon>Bacteroidota</taxon>
        <taxon>Chitinophagia</taxon>
        <taxon>Chitinophagales</taxon>
        <taxon>Chitinophagaceae</taxon>
        <taxon>Parafilimonas</taxon>
    </lineage>
</organism>
<dbReference type="InterPro" id="IPR058031">
    <property type="entry name" value="AAA_lid_NorR"/>
</dbReference>
<sequence>MKEKILIVEDQFVEADYLRLMLTQAGYNVTGIARSVTQAEEMMQEETPDFVLLDIFLKGKQTGIHLAKQLTADNIPFVYLSANSTEDILNEAKTTEPYGFLVKPFREKDLLVTLEIARYRYKHSLESKYRQEAELKKSIKNIIAKSTNLQETLLKVAATLQKYIPFDYMAAGFDNIGSASFAGTCFLRIGFNEYQTIGINELATITGKTIEELIALQSHSPQETNATVYNNDAFKNICRQPSLRKLFAETFRLKSHLEMPVFILNGRPFSFCLYSKISDAYNASHINLFENAQMLLINGIETMLNNKNNIQHKVNKIAEAGFAEGCEGIIGKSPLLLNVLDHVAQVAPSDTSVLILGESGTGKEKIADCIHNLSNRKSKPFIKVNCAALPAMLIESELFGHEKGAFTGALDKRIGKFEKANHGTILLDEIGEMPLELQVKLLRVLQEKEIERIGGRDTIKIDVRIVAATNKNLEKEVAEGRFRLDLYYRLNVFPIEMPPLRQRKEDIPVLAYHFMNYYGNKAGKKISGIADDVLKSMMAYNWRGNIRELEHQMERSVLLAKGNVIENILLPAMPGKQTQGAEEDYVKTIYENERDYIISILKKCNGRIWGAGAAAEILNIHPSTLKSKMKKLGIRKEFIQ</sequence>
<evidence type="ECO:0000256" key="5">
    <source>
        <dbReference type="ARBA" id="ARBA00023163"/>
    </source>
</evidence>
<dbReference type="InterPro" id="IPR001789">
    <property type="entry name" value="Sig_transdc_resp-reg_receiver"/>
</dbReference>
<dbReference type="Gene3D" id="1.10.8.60">
    <property type="match status" value="1"/>
</dbReference>
<evidence type="ECO:0000256" key="4">
    <source>
        <dbReference type="ARBA" id="ARBA00023125"/>
    </source>
</evidence>
<dbReference type="FunFam" id="3.40.50.300:FF:000006">
    <property type="entry name" value="DNA-binding transcriptional regulator NtrC"/>
    <property type="match status" value="1"/>
</dbReference>
<dbReference type="OrthoDB" id="9767722at2"/>
<dbReference type="Proteomes" id="UP000199031">
    <property type="component" value="Unassembled WGS sequence"/>
</dbReference>
<proteinExistence type="predicted"/>
<dbReference type="InterPro" id="IPR003593">
    <property type="entry name" value="AAA+_ATPase"/>
</dbReference>
<dbReference type="PROSITE" id="PS50045">
    <property type="entry name" value="SIGMA54_INTERACT_4"/>
    <property type="match status" value="1"/>
</dbReference>
<accession>A0A1I5R573</accession>
<dbReference type="GO" id="GO:0043565">
    <property type="term" value="F:sequence-specific DNA binding"/>
    <property type="evidence" value="ECO:0007669"/>
    <property type="project" value="InterPro"/>
</dbReference>
<reference evidence="9 10" key="1">
    <citation type="submission" date="2016-10" db="EMBL/GenBank/DDBJ databases">
        <authorList>
            <person name="de Groot N.N."/>
        </authorList>
    </citation>
    <scope>NUCLEOTIDE SEQUENCE [LARGE SCALE GENOMIC DNA]</scope>
    <source>
        <strain evidence="9 10">DSM 28286</strain>
    </source>
</reference>
<dbReference type="Gene3D" id="3.40.50.300">
    <property type="entry name" value="P-loop containing nucleotide triphosphate hydrolases"/>
    <property type="match status" value="1"/>
</dbReference>
<keyword evidence="1" id="KW-0547">Nucleotide-binding</keyword>
<evidence type="ECO:0000256" key="1">
    <source>
        <dbReference type="ARBA" id="ARBA00022741"/>
    </source>
</evidence>
<evidence type="ECO:0000256" key="6">
    <source>
        <dbReference type="PROSITE-ProRule" id="PRU00169"/>
    </source>
</evidence>
<keyword evidence="5" id="KW-0804">Transcription</keyword>
<dbReference type="Pfam" id="PF00158">
    <property type="entry name" value="Sigma54_activat"/>
    <property type="match status" value="1"/>
</dbReference>
<evidence type="ECO:0000256" key="2">
    <source>
        <dbReference type="ARBA" id="ARBA00022840"/>
    </source>
</evidence>
<feature type="domain" description="Sigma-54 factor interaction" evidence="7">
    <location>
        <begin position="329"/>
        <end position="558"/>
    </location>
</feature>
<dbReference type="SMART" id="SM00382">
    <property type="entry name" value="AAA"/>
    <property type="match status" value="1"/>
</dbReference>
<dbReference type="CDD" id="cd17534">
    <property type="entry name" value="REC_DC-like"/>
    <property type="match status" value="1"/>
</dbReference>
<dbReference type="InterPro" id="IPR025662">
    <property type="entry name" value="Sigma_54_int_dom_ATP-bd_1"/>
</dbReference>
<keyword evidence="4 9" id="KW-0238">DNA-binding</keyword>
<dbReference type="InterPro" id="IPR002078">
    <property type="entry name" value="Sigma_54_int"/>
</dbReference>
<dbReference type="GO" id="GO:0006355">
    <property type="term" value="P:regulation of DNA-templated transcription"/>
    <property type="evidence" value="ECO:0007669"/>
    <property type="project" value="InterPro"/>
</dbReference>
<dbReference type="PROSITE" id="PS00675">
    <property type="entry name" value="SIGMA54_INTERACT_1"/>
    <property type="match status" value="1"/>
</dbReference>
<feature type="domain" description="Response regulatory" evidence="8">
    <location>
        <begin position="4"/>
        <end position="118"/>
    </location>
</feature>
<feature type="modified residue" description="4-aspartylphosphate" evidence="6">
    <location>
        <position position="54"/>
    </location>
</feature>
<dbReference type="InterPro" id="IPR002197">
    <property type="entry name" value="HTH_Fis"/>
</dbReference>
<dbReference type="CDD" id="cd00009">
    <property type="entry name" value="AAA"/>
    <property type="match status" value="1"/>
</dbReference>
<evidence type="ECO:0000313" key="9">
    <source>
        <dbReference type="EMBL" id="SFP53530.1"/>
    </source>
</evidence>
<dbReference type="SMART" id="SM00448">
    <property type="entry name" value="REC"/>
    <property type="match status" value="1"/>
</dbReference>
<evidence type="ECO:0000259" key="8">
    <source>
        <dbReference type="PROSITE" id="PS50110"/>
    </source>
</evidence>
<dbReference type="GO" id="GO:0000160">
    <property type="term" value="P:phosphorelay signal transduction system"/>
    <property type="evidence" value="ECO:0007669"/>
    <property type="project" value="InterPro"/>
</dbReference>
<dbReference type="Pfam" id="PF02954">
    <property type="entry name" value="HTH_8"/>
    <property type="match status" value="1"/>
</dbReference>
<dbReference type="Gene3D" id="1.10.10.60">
    <property type="entry name" value="Homeodomain-like"/>
    <property type="match status" value="1"/>
</dbReference>
<dbReference type="SUPFAM" id="SSF52172">
    <property type="entry name" value="CheY-like"/>
    <property type="match status" value="1"/>
</dbReference>
<evidence type="ECO:0000256" key="3">
    <source>
        <dbReference type="ARBA" id="ARBA00023015"/>
    </source>
</evidence>
<dbReference type="Pfam" id="PF25601">
    <property type="entry name" value="AAA_lid_14"/>
    <property type="match status" value="1"/>
</dbReference>
<keyword evidence="6" id="KW-0597">Phosphoprotein</keyword>
<name>A0A1I5R573_9BACT</name>
<dbReference type="SUPFAM" id="SSF52540">
    <property type="entry name" value="P-loop containing nucleoside triphosphate hydrolases"/>
    <property type="match status" value="1"/>
</dbReference>
<dbReference type="InterPro" id="IPR011006">
    <property type="entry name" value="CheY-like_superfamily"/>
</dbReference>
<dbReference type="STRING" id="1465490.SAMN05444277_10174"/>
<gene>
    <name evidence="9" type="ORF">SAMN05444277_10174</name>
</gene>
<keyword evidence="3" id="KW-0805">Transcription regulation</keyword>
<dbReference type="PANTHER" id="PTHR32071:SF117">
    <property type="entry name" value="PTS-DEPENDENT DIHYDROXYACETONE KINASE OPERON REGULATORY PROTEIN-RELATED"/>
    <property type="match status" value="1"/>
</dbReference>
<keyword evidence="2" id="KW-0067">ATP-binding</keyword>
<dbReference type="InterPro" id="IPR027417">
    <property type="entry name" value="P-loop_NTPase"/>
</dbReference>
<dbReference type="SUPFAM" id="SSF46689">
    <property type="entry name" value="Homeodomain-like"/>
    <property type="match status" value="1"/>
</dbReference>
<keyword evidence="10" id="KW-1185">Reference proteome</keyword>